<dbReference type="EMBL" id="JBFXLT010000004">
    <property type="protein sequence ID" value="KAL2821628.1"/>
    <property type="molecule type" value="Genomic_DNA"/>
</dbReference>
<protein>
    <submittedName>
        <fullName evidence="2">Uncharacterized protein</fullName>
    </submittedName>
</protein>
<feature type="region of interest" description="Disordered" evidence="1">
    <location>
        <begin position="41"/>
        <end position="62"/>
    </location>
</feature>
<feature type="compositionally biased region" description="Basic residues" evidence="1">
    <location>
        <begin position="90"/>
        <end position="102"/>
    </location>
</feature>
<evidence type="ECO:0000313" key="2">
    <source>
        <dbReference type="EMBL" id="KAL2821628.1"/>
    </source>
</evidence>
<comment type="caution">
    <text evidence="2">The sequence shown here is derived from an EMBL/GenBank/DDBJ whole genome shotgun (WGS) entry which is preliminary data.</text>
</comment>
<gene>
    <name evidence="2" type="ORF">BJX63DRAFT_378738</name>
</gene>
<feature type="region of interest" description="Disordered" evidence="1">
    <location>
        <begin position="81"/>
        <end position="102"/>
    </location>
</feature>
<organism evidence="2 3">
    <name type="scientific">Aspergillus granulosus</name>
    <dbReference type="NCBI Taxonomy" id="176169"/>
    <lineage>
        <taxon>Eukaryota</taxon>
        <taxon>Fungi</taxon>
        <taxon>Dikarya</taxon>
        <taxon>Ascomycota</taxon>
        <taxon>Pezizomycotina</taxon>
        <taxon>Eurotiomycetes</taxon>
        <taxon>Eurotiomycetidae</taxon>
        <taxon>Eurotiales</taxon>
        <taxon>Aspergillaceae</taxon>
        <taxon>Aspergillus</taxon>
        <taxon>Aspergillus subgen. Nidulantes</taxon>
    </lineage>
</organism>
<keyword evidence="3" id="KW-1185">Reference proteome</keyword>
<evidence type="ECO:0000313" key="3">
    <source>
        <dbReference type="Proteomes" id="UP001610334"/>
    </source>
</evidence>
<reference evidence="2 3" key="1">
    <citation type="submission" date="2024-07" db="EMBL/GenBank/DDBJ databases">
        <title>Section-level genome sequencing and comparative genomics of Aspergillus sections Usti and Cavernicolus.</title>
        <authorList>
            <consortium name="Lawrence Berkeley National Laboratory"/>
            <person name="Nybo J.L."/>
            <person name="Vesth T.C."/>
            <person name="Theobald S."/>
            <person name="Frisvad J.C."/>
            <person name="Larsen T.O."/>
            <person name="Kjaerboelling I."/>
            <person name="Rothschild-Mancinelli K."/>
            <person name="Lyhne E.K."/>
            <person name="Kogle M.E."/>
            <person name="Barry K."/>
            <person name="Clum A."/>
            <person name="Na H."/>
            <person name="Ledsgaard L."/>
            <person name="Lin J."/>
            <person name="Lipzen A."/>
            <person name="Kuo A."/>
            <person name="Riley R."/>
            <person name="Mondo S."/>
            <person name="Labutti K."/>
            <person name="Haridas S."/>
            <person name="Pangalinan J."/>
            <person name="Salamov A.A."/>
            <person name="Simmons B.A."/>
            <person name="Magnuson J.K."/>
            <person name="Chen J."/>
            <person name="Drula E."/>
            <person name="Henrissat B."/>
            <person name="Wiebenga A."/>
            <person name="Lubbers R.J."/>
            <person name="Gomes A.C."/>
            <person name="Makela M.R."/>
            <person name="Stajich J."/>
            <person name="Grigoriev I.V."/>
            <person name="Mortensen U.H."/>
            <person name="De Vries R.P."/>
            <person name="Baker S.E."/>
            <person name="Andersen M.R."/>
        </authorList>
    </citation>
    <scope>NUCLEOTIDE SEQUENCE [LARGE SCALE GENOMIC DNA]</scope>
    <source>
        <strain evidence="2 3">CBS 588.65</strain>
    </source>
</reference>
<accession>A0ABR4I1K2</accession>
<proteinExistence type="predicted"/>
<evidence type="ECO:0000256" key="1">
    <source>
        <dbReference type="SAM" id="MobiDB-lite"/>
    </source>
</evidence>
<sequence>MRNYPTCRRSSLQLMRRSSCLYSQRVPPFGSTPAPALISEMSVRSPTAEPRPHSKPLSGPEAAPKFPAVSFWASPRVAHRRSPRAERSWRRPRFLRSIRHRE</sequence>
<name>A0ABR4I1K2_9EURO</name>
<dbReference type="Proteomes" id="UP001610334">
    <property type="component" value="Unassembled WGS sequence"/>
</dbReference>